<dbReference type="Gene3D" id="3.40.710.10">
    <property type="entry name" value="DD-peptidase/beta-lactamase superfamily"/>
    <property type="match status" value="1"/>
</dbReference>
<dbReference type="Proteomes" id="UP000663868">
    <property type="component" value="Unassembled WGS sequence"/>
</dbReference>
<comment type="caution">
    <text evidence="3">The sequence shown here is derived from an EMBL/GenBank/DDBJ whole genome shotgun (WGS) entry which is preliminary data.</text>
</comment>
<feature type="signal peptide" evidence="1">
    <location>
        <begin position="1"/>
        <end position="21"/>
    </location>
</feature>
<dbReference type="InterPro" id="IPR052907">
    <property type="entry name" value="Beta-lactamase/esterase"/>
</dbReference>
<evidence type="ECO:0000256" key="1">
    <source>
        <dbReference type="SAM" id="SignalP"/>
    </source>
</evidence>
<organism evidence="3 4">
    <name type="scientific">Adineta steineri</name>
    <dbReference type="NCBI Taxonomy" id="433720"/>
    <lineage>
        <taxon>Eukaryota</taxon>
        <taxon>Metazoa</taxon>
        <taxon>Spiralia</taxon>
        <taxon>Gnathifera</taxon>
        <taxon>Rotifera</taxon>
        <taxon>Eurotatoria</taxon>
        <taxon>Bdelloidea</taxon>
        <taxon>Adinetida</taxon>
        <taxon>Adinetidae</taxon>
        <taxon>Adineta</taxon>
    </lineage>
</organism>
<sequence length="483" mass="54537">MCSFSRIWLFLILTIVCSVHGEINIHGTTANGWDFVRDLFKENFAQERDLGGSVAIYYQGRLVVDRYGGWFDQTRTKPYDNDTLQLVFSTTKGLVAVAAALCVQRGLLNYSELVTKYWPEYGQHGKENTTVADILSHRAGLPIDASPFERYLNWTAMIHTLEQQEPIWLPGTAHGYHALTYGWLAGELIRRVDPMRRSVGQFIRDEIATPIQIEFYIGLPSDQEYRVSPLDGLSSGNMTSNDSTTVSDNEFNDWRTHQAEIPAANGISNARSVARLYASLIGDVEDNKYKRILNEEILKQAIKSNTPQNEIDLVLNMSTRFGMGFRLMDESFPSLGPGVFGHNGFGGSIGFAAPTKMYNYWAQQQQQQFIADQSRASRASRAPRVVVINEIDPKKSAQKLVAWLDTHYPNHKIIQMARIKQNQRIYNRVVFQTAQGQRNMVVFDVNALYLNNMGTATEMFSNGTMVRISPGTGSTPTRMQVLY</sequence>
<evidence type="ECO:0000313" key="3">
    <source>
        <dbReference type="EMBL" id="CAF4163851.1"/>
    </source>
</evidence>
<name>A0A819Z154_9BILA</name>
<feature type="domain" description="Beta-lactamase-related" evidence="2">
    <location>
        <begin position="38"/>
        <end position="356"/>
    </location>
</feature>
<feature type="chain" id="PRO_5032866522" description="Beta-lactamase-related domain-containing protein" evidence="1">
    <location>
        <begin position="22"/>
        <end position="483"/>
    </location>
</feature>
<dbReference type="InterPro" id="IPR012338">
    <property type="entry name" value="Beta-lactam/transpept-like"/>
</dbReference>
<reference evidence="3" key="1">
    <citation type="submission" date="2021-02" db="EMBL/GenBank/DDBJ databases">
        <authorList>
            <person name="Nowell W R."/>
        </authorList>
    </citation>
    <scope>NUCLEOTIDE SEQUENCE</scope>
</reference>
<gene>
    <name evidence="3" type="ORF">KXQ929_LOCUS37972</name>
</gene>
<accession>A0A819Z154</accession>
<dbReference type="EMBL" id="CAJOBB010006538">
    <property type="protein sequence ID" value="CAF4163851.1"/>
    <property type="molecule type" value="Genomic_DNA"/>
</dbReference>
<evidence type="ECO:0000259" key="2">
    <source>
        <dbReference type="Pfam" id="PF00144"/>
    </source>
</evidence>
<keyword evidence="1" id="KW-0732">Signal</keyword>
<evidence type="ECO:0000313" key="4">
    <source>
        <dbReference type="Proteomes" id="UP000663868"/>
    </source>
</evidence>
<proteinExistence type="predicted"/>
<dbReference type="AlphaFoldDB" id="A0A819Z154"/>
<dbReference type="SUPFAM" id="SSF56601">
    <property type="entry name" value="beta-lactamase/transpeptidase-like"/>
    <property type="match status" value="1"/>
</dbReference>
<dbReference type="Pfam" id="PF00144">
    <property type="entry name" value="Beta-lactamase"/>
    <property type="match status" value="1"/>
</dbReference>
<protein>
    <recommendedName>
        <fullName evidence="2">Beta-lactamase-related domain-containing protein</fullName>
    </recommendedName>
</protein>
<dbReference type="PANTHER" id="PTHR43319">
    <property type="entry name" value="BETA-LACTAMASE-RELATED"/>
    <property type="match status" value="1"/>
</dbReference>
<dbReference type="InterPro" id="IPR001466">
    <property type="entry name" value="Beta-lactam-related"/>
</dbReference>
<dbReference type="PANTHER" id="PTHR43319:SF3">
    <property type="entry name" value="BETA-LACTAMASE-RELATED DOMAIN-CONTAINING PROTEIN"/>
    <property type="match status" value="1"/>
</dbReference>